<feature type="domain" description="Glycoside hydrolase family 38 central" evidence="5">
    <location>
        <begin position="518"/>
        <end position="598"/>
    </location>
</feature>
<organism evidence="6 7">
    <name type="scientific">Thalassobacillus devorans</name>
    <dbReference type="NCBI Taxonomy" id="279813"/>
    <lineage>
        <taxon>Bacteria</taxon>
        <taxon>Bacillati</taxon>
        <taxon>Bacillota</taxon>
        <taxon>Bacilli</taxon>
        <taxon>Bacillales</taxon>
        <taxon>Bacillaceae</taxon>
        <taxon>Thalassobacillus</taxon>
    </lineage>
</organism>
<evidence type="ECO:0000313" key="7">
    <source>
        <dbReference type="Proteomes" id="UP000619534"/>
    </source>
</evidence>
<gene>
    <name evidence="6" type="ORF">GCM10007216_03490</name>
</gene>
<dbReference type="InterPro" id="IPR011682">
    <property type="entry name" value="Glyco_hydro_38_C"/>
</dbReference>
<dbReference type="Pfam" id="PF22907">
    <property type="entry name" value="Ams1-like_1st"/>
    <property type="match status" value="1"/>
</dbReference>
<dbReference type="InterPro" id="IPR054723">
    <property type="entry name" value="Ams1-like_N"/>
</dbReference>
<dbReference type="SMART" id="SM00872">
    <property type="entry name" value="Alpha-mann_mid"/>
    <property type="match status" value="1"/>
</dbReference>
<dbReference type="Pfam" id="PF17677">
    <property type="entry name" value="Glyco_hydro38C2"/>
    <property type="match status" value="1"/>
</dbReference>
<dbReference type="InterPro" id="IPR000602">
    <property type="entry name" value="Glyco_hydro_38_N"/>
</dbReference>
<dbReference type="PANTHER" id="PTHR46017">
    <property type="entry name" value="ALPHA-MANNOSIDASE 2C1"/>
    <property type="match status" value="1"/>
</dbReference>
<dbReference type="Proteomes" id="UP000619534">
    <property type="component" value="Unassembled WGS sequence"/>
</dbReference>
<keyword evidence="3" id="KW-0378">Hydrolase</keyword>
<evidence type="ECO:0000259" key="5">
    <source>
        <dbReference type="SMART" id="SM00872"/>
    </source>
</evidence>
<evidence type="ECO:0000313" key="6">
    <source>
        <dbReference type="EMBL" id="GGC76219.1"/>
    </source>
</evidence>
<dbReference type="InterPro" id="IPR015341">
    <property type="entry name" value="Glyco_hydro_38_cen"/>
</dbReference>
<dbReference type="Pfam" id="PF07748">
    <property type="entry name" value="Glyco_hydro_38C"/>
    <property type="match status" value="1"/>
</dbReference>
<dbReference type="Pfam" id="PF09261">
    <property type="entry name" value="Alpha-mann_mid"/>
    <property type="match status" value="1"/>
</dbReference>
<keyword evidence="2" id="KW-0479">Metal-binding</keyword>
<dbReference type="PANTHER" id="PTHR46017:SF1">
    <property type="entry name" value="ALPHA-MANNOSIDASE 2C1"/>
    <property type="match status" value="1"/>
</dbReference>
<dbReference type="SUPFAM" id="SSF88713">
    <property type="entry name" value="Glycoside hydrolase/deacetylase"/>
    <property type="match status" value="1"/>
</dbReference>
<dbReference type="InterPro" id="IPR027291">
    <property type="entry name" value="Glyco_hydro_38_N_sf"/>
</dbReference>
<reference evidence="7" key="1">
    <citation type="journal article" date="2019" name="Int. J. Syst. Evol. Microbiol.">
        <title>The Global Catalogue of Microorganisms (GCM) 10K type strain sequencing project: providing services to taxonomists for standard genome sequencing and annotation.</title>
        <authorList>
            <consortium name="The Broad Institute Genomics Platform"/>
            <consortium name="The Broad Institute Genome Sequencing Center for Infectious Disease"/>
            <person name="Wu L."/>
            <person name="Ma J."/>
        </authorList>
    </citation>
    <scope>NUCLEOTIDE SEQUENCE [LARGE SCALE GENOMIC DNA]</scope>
    <source>
        <strain evidence="7">CCM 7282</strain>
    </source>
</reference>
<dbReference type="InterPro" id="IPR011013">
    <property type="entry name" value="Gal_mutarotase_sf_dom"/>
</dbReference>
<dbReference type="InterPro" id="IPR028995">
    <property type="entry name" value="Glyco_hydro_57/38_cen_sf"/>
</dbReference>
<dbReference type="Gene3D" id="2.60.40.2220">
    <property type="match status" value="1"/>
</dbReference>
<dbReference type="SUPFAM" id="SSF74650">
    <property type="entry name" value="Galactose mutarotase-like"/>
    <property type="match status" value="1"/>
</dbReference>
<sequence>MFKIEQKLENRIRELSEYRYRDSIKINDLFFQQDEQGEVGARPPENDNWEQLKIGDHWKGWDKYIWLKTTIQFPKEWEGRSILGRFDFGKTGDGNNSGFESLLFVNGSPYQGVDTNHTEVFFSQEHINQDLTLHFRLWSGLDGMEGRHLEQEHKIRQVELAWLDDNTDLLYFTAKAAIESINVMPESDLNRTKLLKILDRTFKLIDWANPGNLAFYNSIEEANQLLQSELEQLKTEEGVTIRAIGHTHIDVAWLWRLRHTREKSARSFSTVLRLMERYPDYVFLQTQPQLYDYIKNDYPDIYEGIKEKVREGKWEAGGAMWLEADANIPSGESLVRQILKGQTFFDEEFGAPAFKYLWLPDVFGYSWALPQILKKSGIEAFMTTKISWNQYNRMPHDTFYWRGIDGSEILTHFITTPDYNNSDFYTYNGVIDAPSVKEIWDEYKDKPLNQELLLSYGYGDGGGGVNREMLEMRRGLDKIPGMPNVTTGRVDEYFSELRDKVAESDQYVHTWDGELYLEYHRGTYTSQAYNKKMNRKMELSYREAEWLSTLGHLISNEWDKASQENLNEGWKIILRNQFHDIIPGSSIREVYEDSKEEYEIAETLANTVRETQENVILSGEAENSYIVFNSSPWTQSNTVCIEGLANKTGKWKTHQGDDLEAQQGDGCWYVQVKGIPSLGYTTIIFEQSEESKASGEVFTTGQNSITTPYYEIEWNDRGQLTKIYDLESGRHVLDGNPGNVFQVFEDKPLNFDAWDIDLFYQEKYKQIEQVEEITIKEIGPLRSVISFKWKYEGSAIEQDMIVYAANRRIDFKTNVEWYEHNQLLKVKFPVEVRSPEATYDIQYGNVKRPTHWNTSWDYARFESVGHQWADLSERGYGVSLLNDCKYGYDIKDNVMRLSLIKSAVHPDPEQDQGKHQFTYSLYPHSGDWYEGGTVQEAWYLNNPLSYVKGTSEKEDFSLFAASTDNVMVDAVKKAEQSDEVIVRVHEYAGKRNVLELQSDAAILEWTECDLMEKPVGETVKSSVIECKVSPYEIKTFKVKFGSN</sequence>
<dbReference type="InterPro" id="IPR011330">
    <property type="entry name" value="Glyco_hydro/deAcase_b/a-brl"/>
</dbReference>
<name>A0ABQ1NGC5_9BACI</name>
<dbReference type="InterPro" id="IPR041147">
    <property type="entry name" value="GH38_C"/>
</dbReference>
<dbReference type="EMBL" id="BMCJ01000001">
    <property type="protein sequence ID" value="GGC76219.1"/>
    <property type="molecule type" value="Genomic_DNA"/>
</dbReference>
<dbReference type="Gene3D" id="1.20.1270.50">
    <property type="entry name" value="Glycoside hydrolase family 38, central domain"/>
    <property type="match status" value="1"/>
</dbReference>
<dbReference type="Gene3D" id="2.70.98.30">
    <property type="entry name" value="Golgi alpha-mannosidase II, domain 4"/>
    <property type="match status" value="1"/>
</dbReference>
<evidence type="ECO:0000256" key="1">
    <source>
        <dbReference type="ARBA" id="ARBA00009792"/>
    </source>
</evidence>
<keyword evidence="7" id="KW-1185">Reference proteome</keyword>
<dbReference type="CDD" id="cd10789">
    <property type="entry name" value="GH38N_AMII_ER_cytosolic"/>
    <property type="match status" value="1"/>
</dbReference>
<protein>
    <submittedName>
        <fullName evidence="6">Alpha-mannosidase</fullName>
    </submittedName>
</protein>
<dbReference type="SUPFAM" id="SSF88688">
    <property type="entry name" value="Families 57/38 glycoside transferase middle domain"/>
    <property type="match status" value="1"/>
</dbReference>
<accession>A0ABQ1NGC5</accession>
<dbReference type="Gene3D" id="3.20.110.10">
    <property type="entry name" value="Glycoside hydrolase 38, N terminal domain"/>
    <property type="match status" value="1"/>
</dbReference>
<dbReference type="Pfam" id="PF01074">
    <property type="entry name" value="Glyco_hydro_38N"/>
    <property type="match status" value="1"/>
</dbReference>
<evidence type="ECO:0000256" key="3">
    <source>
        <dbReference type="ARBA" id="ARBA00022801"/>
    </source>
</evidence>
<evidence type="ECO:0000256" key="2">
    <source>
        <dbReference type="ARBA" id="ARBA00022723"/>
    </source>
</evidence>
<comment type="similarity">
    <text evidence="1">Belongs to the glycosyl hydrolase 38 family.</text>
</comment>
<dbReference type="RefSeq" id="WP_062444755.1">
    <property type="nucleotide sequence ID" value="NZ_BMCJ01000001.1"/>
</dbReference>
<keyword evidence="4" id="KW-0326">Glycosidase</keyword>
<dbReference type="InterPro" id="IPR037094">
    <property type="entry name" value="Glyco_hydro_38_cen_sf"/>
</dbReference>
<comment type="caution">
    <text evidence="6">The sequence shown here is derived from an EMBL/GenBank/DDBJ whole genome shotgun (WGS) entry which is preliminary data.</text>
</comment>
<evidence type="ECO:0000256" key="4">
    <source>
        <dbReference type="ARBA" id="ARBA00023295"/>
    </source>
</evidence>
<proteinExistence type="inferred from homology"/>